<keyword evidence="10" id="KW-1015">Disulfide bond</keyword>
<dbReference type="GO" id="GO:0005886">
    <property type="term" value="C:plasma membrane"/>
    <property type="evidence" value="ECO:0007669"/>
    <property type="project" value="TreeGrafter"/>
</dbReference>
<dbReference type="InterPro" id="IPR032190">
    <property type="entry name" value="NPC1_N"/>
</dbReference>
<keyword evidence="5 15" id="KW-0812">Transmembrane</keyword>
<dbReference type="GO" id="GO:0030299">
    <property type="term" value="P:intestinal cholesterol absorption"/>
    <property type="evidence" value="ECO:0007669"/>
    <property type="project" value="TreeGrafter"/>
</dbReference>
<evidence type="ECO:0000259" key="16">
    <source>
        <dbReference type="PROSITE" id="PS50156"/>
    </source>
</evidence>
<dbReference type="FunFam" id="1.20.1640.10:FF:000010">
    <property type="entry name" value="NPC intracellular cholesterol transporter 1"/>
    <property type="match status" value="1"/>
</dbReference>
<feature type="transmembrane region" description="Helical" evidence="15">
    <location>
        <begin position="773"/>
        <end position="797"/>
    </location>
</feature>
<accession>A0A8C4QM20</accession>
<feature type="transmembrane region" description="Helical" evidence="15">
    <location>
        <begin position="1213"/>
        <end position="1236"/>
    </location>
</feature>
<comment type="catalytic activity">
    <reaction evidence="14">
        <text>cholesterol(in) = cholesterol(out)</text>
        <dbReference type="Rhea" id="RHEA:39747"/>
        <dbReference type="ChEBI" id="CHEBI:16113"/>
    </reaction>
</comment>
<dbReference type="InterPro" id="IPR004765">
    <property type="entry name" value="NPC1-like"/>
</dbReference>
<dbReference type="GeneTree" id="ENSGT00940000159904"/>
<evidence type="ECO:0000256" key="15">
    <source>
        <dbReference type="SAM" id="Phobius"/>
    </source>
</evidence>
<evidence type="ECO:0000256" key="1">
    <source>
        <dbReference type="ARBA" id="ARBA00004127"/>
    </source>
</evidence>
<dbReference type="Pfam" id="PF12349">
    <property type="entry name" value="Sterol-sensing"/>
    <property type="match status" value="1"/>
</dbReference>
<feature type="transmembrane region" description="Helical" evidence="15">
    <location>
        <begin position="696"/>
        <end position="719"/>
    </location>
</feature>
<evidence type="ECO:0000256" key="7">
    <source>
        <dbReference type="ARBA" id="ARBA00022989"/>
    </source>
</evidence>
<dbReference type="GO" id="GO:0012505">
    <property type="term" value="C:endomembrane system"/>
    <property type="evidence" value="ECO:0007669"/>
    <property type="project" value="UniProtKB-SubCell"/>
</dbReference>
<feature type="transmembrane region" description="Helical" evidence="15">
    <location>
        <begin position="839"/>
        <end position="862"/>
    </location>
</feature>
<dbReference type="InterPro" id="IPR053956">
    <property type="entry name" value="NPC1_MLD"/>
</dbReference>
<evidence type="ECO:0000256" key="4">
    <source>
        <dbReference type="ARBA" id="ARBA00022548"/>
    </source>
</evidence>
<evidence type="ECO:0000313" key="18">
    <source>
        <dbReference type="Proteomes" id="UP000694388"/>
    </source>
</evidence>
<feature type="domain" description="SSD" evidence="16">
    <location>
        <begin position="632"/>
        <end position="797"/>
    </location>
</feature>
<keyword evidence="11" id="KW-1207">Sterol metabolism</keyword>
<dbReference type="GO" id="GO:0005319">
    <property type="term" value="F:lipid transporter activity"/>
    <property type="evidence" value="ECO:0007669"/>
    <property type="project" value="InterPro"/>
</dbReference>
<sequence>MLKTVTSGTVTSHTWYLWSLLRHTLFAEGTIHKSGYCVAFGECGENPEVKTKNLDHIVPCVNNTPAIKPHQNTLDRLKTVCPVLYDGENTRLCCSDGQLEALEKSLQMSAVVLARCPSCKDNFYNIYCQYVCGSNQALFINVTRTFDALKVNHVNGTGVLEMEAYYSKRFADGAFDSCKDVRLPSVGGYAISAMCGLYGSTLCNTKHWFDFMGDISNGLAPLKIDFIFPDEHSPPIGQGMQPFDGKVWKCSESSSKDAPSCSCNDCQASCPIIPEPPLPEGEWKIRNVEGILIISAIIFCTLMLLFLLYLIGSIDWCSGDHKNLDHEINLLKELTEKDVTCSEKLSESLQNYLGIMFEKWGPLVIVLSAGISMVKLTTDPVELWSSPDSRARREKDIHDKYFGPFFRTEQVIITAKNPLNYTYSSLLFGEKVFSGILRKEILLEFLELQLLLQYMPVWSETKNQSITLKDICFAPMNPDNPTDTDCTVNSLVQYFQSKSSNLEAKVNATHMGKEGTIDWHDHFLYCINSPLSFQDTTGLQMNCMADYGAPVFPFLAVGGYEGQEYSAAEALLLTFTTRNFDPQDDHYQYALEWEKKYLEVVENFSKCSPHLNVAFMSERSLEDEINRTTAKDIPIFAISYVVIFVYIALALGEYSSCSRILVDSKITLGLGGVLVVLGAVFASMGVYAYAGVPSSLVIIEVVPFLVLAVGADNIFIFVLEYQRSSRKKGETREEHIARVLGNVAPSMLLCSLSEAVCFFLGALTKMPAVQTFALYAALAVLFDFLLQVSAFVALVSLDVQREEDNRLDICCCAKPVVPPKKKNNEGYLLPWMRKYYAPFLLHPLIRVVVFVFCFCACLVLMFHVKVGLDQQVALPKDSYMLTFINTMNKYLEVGVPTYFVTTSGYNFSTIAGMNAVCSSVGCDNNSMMQKIQFACDFSNRSYLSIPASSWVDDFIDWLNPMSSCCCNKTQLSPFNKVEKRCRQSCMKTQHDGVIRPSPDQFNKFLPRFLDDVPTQESTRFMAYHSPLVTSQEYTAALKNIRELSENITTTMRKIPGTAENFEVFPYTVTYVFYEQYLTIVKEGLFNIGVCLIPTFVVCCILLGMDILSGIINLVVILMIVIDTVGVMTLWSIDFNAVSLVNLVTAVGMSVEFISHMTRSFALSIKPSKLERAKEATAKMGSAVFAGVAMTNLPGILILGFANAQLVQIFFFRLNLVITLLGMAHGLIFLPVILSYFGKWFLLSSGILLL</sequence>
<dbReference type="PANTHER" id="PTHR45727">
    <property type="entry name" value="NPC INTRACELLULAR CHOLESTEROL TRANSPORTER 1"/>
    <property type="match status" value="1"/>
</dbReference>
<dbReference type="OMA" id="QVFPYTI"/>
<dbReference type="GO" id="GO:0030301">
    <property type="term" value="P:cholesterol transport"/>
    <property type="evidence" value="ECO:0007669"/>
    <property type="project" value="UniProtKB-ARBA"/>
</dbReference>
<dbReference type="PROSITE" id="PS50156">
    <property type="entry name" value="SSD"/>
    <property type="match status" value="1"/>
</dbReference>
<dbReference type="AlphaFoldDB" id="A0A8C4QM20"/>
<keyword evidence="12" id="KW-0325">Glycoprotein</keyword>
<organism evidence="17 18">
    <name type="scientific">Eptatretus burgeri</name>
    <name type="common">Inshore hagfish</name>
    <dbReference type="NCBI Taxonomy" id="7764"/>
    <lineage>
        <taxon>Eukaryota</taxon>
        <taxon>Metazoa</taxon>
        <taxon>Chordata</taxon>
        <taxon>Craniata</taxon>
        <taxon>Vertebrata</taxon>
        <taxon>Cyclostomata</taxon>
        <taxon>Myxini</taxon>
        <taxon>Myxiniformes</taxon>
        <taxon>Myxinidae</taxon>
        <taxon>Eptatretinae</taxon>
        <taxon>Eptatretus</taxon>
    </lineage>
</organism>
<keyword evidence="3" id="KW-0813">Transport</keyword>
<evidence type="ECO:0000256" key="8">
    <source>
        <dbReference type="ARBA" id="ARBA00023098"/>
    </source>
</evidence>
<feature type="transmembrane region" description="Helical" evidence="15">
    <location>
        <begin position="739"/>
        <end position="761"/>
    </location>
</feature>
<dbReference type="Proteomes" id="UP000694388">
    <property type="component" value="Unplaced"/>
</dbReference>
<evidence type="ECO:0000256" key="13">
    <source>
        <dbReference type="ARBA" id="ARBA00023221"/>
    </source>
</evidence>
<evidence type="ECO:0000313" key="17">
    <source>
        <dbReference type="Ensembl" id="ENSEBUP00000017571.1"/>
    </source>
</evidence>
<keyword evidence="6" id="KW-0732">Signal</keyword>
<keyword evidence="18" id="KW-1185">Reference proteome</keyword>
<evidence type="ECO:0000256" key="9">
    <source>
        <dbReference type="ARBA" id="ARBA00023136"/>
    </source>
</evidence>
<comment type="subcellular location">
    <subcellularLocation>
        <location evidence="1">Endomembrane system</location>
        <topology evidence="1">Multi-pass membrane protein</topology>
    </subcellularLocation>
</comment>
<comment type="similarity">
    <text evidence="2">Belongs to the patched family.</text>
</comment>
<feature type="transmembrane region" description="Helical" evidence="15">
    <location>
        <begin position="291"/>
        <end position="312"/>
    </location>
</feature>
<dbReference type="SUPFAM" id="SSF82866">
    <property type="entry name" value="Multidrug efflux transporter AcrB transmembrane domain"/>
    <property type="match status" value="2"/>
</dbReference>
<feature type="transmembrane region" description="Helical" evidence="15">
    <location>
        <begin position="1138"/>
        <end position="1161"/>
    </location>
</feature>
<evidence type="ECO:0000256" key="11">
    <source>
        <dbReference type="ARBA" id="ARBA00023166"/>
    </source>
</evidence>
<reference evidence="17" key="1">
    <citation type="submission" date="2025-08" db="UniProtKB">
        <authorList>
            <consortium name="Ensembl"/>
        </authorList>
    </citation>
    <scope>IDENTIFICATION</scope>
</reference>
<dbReference type="GO" id="GO:0042632">
    <property type="term" value="P:cholesterol homeostasis"/>
    <property type="evidence" value="ECO:0007669"/>
    <property type="project" value="TreeGrafter"/>
</dbReference>
<evidence type="ECO:0000256" key="14">
    <source>
        <dbReference type="ARBA" id="ARBA00034049"/>
    </source>
</evidence>
<proteinExistence type="inferred from homology"/>
<keyword evidence="13" id="KW-0753">Steroid metabolism</keyword>
<keyword evidence="8" id="KW-0443">Lipid metabolism</keyword>
<evidence type="ECO:0000256" key="2">
    <source>
        <dbReference type="ARBA" id="ARBA00005585"/>
    </source>
</evidence>
<evidence type="ECO:0000256" key="6">
    <source>
        <dbReference type="ARBA" id="ARBA00022729"/>
    </source>
</evidence>
<feature type="transmembrane region" description="Helical" evidence="15">
    <location>
        <begin position="633"/>
        <end position="654"/>
    </location>
</feature>
<dbReference type="GO" id="GO:0015485">
    <property type="term" value="F:cholesterol binding"/>
    <property type="evidence" value="ECO:0007669"/>
    <property type="project" value="TreeGrafter"/>
</dbReference>
<dbReference type="NCBIfam" id="TIGR00917">
    <property type="entry name" value="2A060601"/>
    <property type="match status" value="1"/>
</dbReference>
<feature type="transmembrane region" description="Helical" evidence="15">
    <location>
        <begin position="1110"/>
        <end position="1132"/>
    </location>
</feature>
<name>A0A8C4QM20_EPTBU</name>
<dbReference type="InterPro" id="IPR000731">
    <property type="entry name" value="SSD"/>
</dbReference>
<protein>
    <submittedName>
        <fullName evidence="17">NPC1 like intracellular cholesterol transporter 1</fullName>
    </submittedName>
</protein>
<keyword evidence="9 15" id="KW-0472">Membrane</keyword>
<dbReference type="Gene3D" id="1.20.1640.10">
    <property type="entry name" value="Multidrug efflux transporter AcrB transmembrane domain"/>
    <property type="match status" value="2"/>
</dbReference>
<evidence type="ECO:0000256" key="5">
    <source>
        <dbReference type="ARBA" id="ARBA00022692"/>
    </source>
</evidence>
<feature type="transmembrane region" description="Helical" evidence="15">
    <location>
        <begin position="1083"/>
        <end position="1103"/>
    </location>
</feature>
<keyword evidence="7 15" id="KW-1133">Transmembrane helix</keyword>
<evidence type="ECO:0000256" key="3">
    <source>
        <dbReference type="ARBA" id="ARBA00022448"/>
    </source>
</evidence>
<dbReference type="PANTHER" id="PTHR45727:SF3">
    <property type="entry name" value="NPC1-LIKE INTRACELLULAR CHOLESTEROL TRANSPORTER 1"/>
    <property type="match status" value="1"/>
</dbReference>
<dbReference type="Ensembl" id="ENSEBUT00000018146.1">
    <property type="protein sequence ID" value="ENSEBUP00000017571.1"/>
    <property type="gene ID" value="ENSEBUG00000010972.1"/>
</dbReference>
<feature type="transmembrane region" description="Helical" evidence="15">
    <location>
        <begin position="1182"/>
        <end position="1201"/>
    </location>
</feature>
<evidence type="ECO:0000256" key="12">
    <source>
        <dbReference type="ARBA" id="ARBA00023180"/>
    </source>
</evidence>
<dbReference type="Pfam" id="PF16414">
    <property type="entry name" value="NPC1_N"/>
    <property type="match status" value="1"/>
</dbReference>
<keyword evidence="4" id="KW-0153">Cholesterol metabolism</keyword>
<feature type="transmembrane region" description="Helical" evidence="15">
    <location>
        <begin position="666"/>
        <end position="690"/>
    </location>
</feature>
<dbReference type="FunFam" id="1.20.1640.10:FF:000008">
    <property type="entry name" value="NPC intracellular cholesterol transporter 1"/>
    <property type="match status" value="1"/>
</dbReference>
<evidence type="ECO:0000256" key="10">
    <source>
        <dbReference type="ARBA" id="ARBA00023157"/>
    </source>
</evidence>
<dbReference type="InterPro" id="IPR053958">
    <property type="entry name" value="HMGCR/SNAP/NPC1-like_SSD"/>
</dbReference>
<dbReference type="GO" id="GO:0008203">
    <property type="term" value="P:cholesterol metabolic process"/>
    <property type="evidence" value="ECO:0007669"/>
    <property type="project" value="UniProtKB-KW"/>
</dbReference>
<reference evidence="17" key="2">
    <citation type="submission" date="2025-09" db="UniProtKB">
        <authorList>
            <consortium name="Ensembl"/>
        </authorList>
    </citation>
    <scope>IDENTIFICATION</scope>
</reference>
<dbReference type="Pfam" id="PF22314">
    <property type="entry name" value="NPC1_MLD"/>
    <property type="match status" value="1"/>
</dbReference>